<feature type="transmembrane region" description="Helical" evidence="1">
    <location>
        <begin position="336"/>
        <end position="353"/>
    </location>
</feature>
<gene>
    <name evidence="2" type="ORF">QRX60_45160</name>
</gene>
<feature type="transmembrane region" description="Helical" evidence="1">
    <location>
        <begin position="210"/>
        <end position="228"/>
    </location>
</feature>
<sequence length="400" mass="43134">MTGEREIEAVEQWFRRRGLPAVVRGRPAQLLVRTAPAVVFIAAWQVLTAVLSAVDGETDADFDRLMESDLFALGYGGLLLGLVVVPALGSWLTARWVRRKLVGRGGTGSAVIVATVFVVVVPALDRIVAGNSIPLGLVTQLAVLTGLFAAAFVGVGSIVGWALRAAFRQLRLLGELTSRVLPLLLLFTVFGFFTTEIWQVGAALPRGRMWLIVGLFAVVAVVFLLAVLKAEVTTLTQSHTAPVGLDKLRETPLAPLLTDGVHAERLPLTKLERANMILVLVLTQVLQTLVLATVMFVFFVVFGIIAVQHSVIKAWVGRDPASGTLFGIQLPIPQELLHVSLFIAAFSGLYFAASTVTDAKYRNAFFDPLADHLAVSLVARDLYLARLPGAPRRAEPAAEH</sequence>
<feature type="transmembrane region" description="Helical" evidence="1">
    <location>
        <begin position="141"/>
        <end position="163"/>
    </location>
</feature>
<accession>A0A9Y2JMC9</accession>
<feature type="transmembrane region" description="Helical" evidence="1">
    <location>
        <begin position="101"/>
        <end position="121"/>
    </location>
</feature>
<proteinExistence type="predicted"/>
<evidence type="ECO:0000313" key="3">
    <source>
        <dbReference type="Proteomes" id="UP001239397"/>
    </source>
</evidence>
<feature type="transmembrane region" description="Helical" evidence="1">
    <location>
        <begin position="72"/>
        <end position="94"/>
    </location>
</feature>
<keyword evidence="3" id="KW-1185">Reference proteome</keyword>
<feature type="transmembrane region" description="Helical" evidence="1">
    <location>
        <begin position="277"/>
        <end position="307"/>
    </location>
</feature>
<keyword evidence="1" id="KW-0472">Membrane</keyword>
<feature type="transmembrane region" description="Helical" evidence="1">
    <location>
        <begin position="183"/>
        <end position="204"/>
    </location>
</feature>
<dbReference type="RefSeq" id="WP_285997613.1">
    <property type="nucleotide sequence ID" value="NZ_CP127295.1"/>
</dbReference>
<protein>
    <recommendedName>
        <fullName evidence="4">Integral membrane protein</fullName>
    </recommendedName>
</protein>
<keyword evidence="1" id="KW-0812">Transmembrane</keyword>
<evidence type="ECO:0000313" key="2">
    <source>
        <dbReference type="EMBL" id="WIY01153.1"/>
    </source>
</evidence>
<name>A0A9Y2JMC9_9PSEU</name>
<feature type="transmembrane region" description="Helical" evidence="1">
    <location>
        <begin position="30"/>
        <end position="52"/>
    </location>
</feature>
<dbReference type="KEGG" id="amog:QRX60_45160"/>
<evidence type="ECO:0008006" key="4">
    <source>
        <dbReference type="Google" id="ProtNLM"/>
    </source>
</evidence>
<evidence type="ECO:0000256" key="1">
    <source>
        <dbReference type="SAM" id="Phobius"/>
    </source>
</evidence>
<dbReference type="Proteomes" id="UP001239397">
    <property type="component" value="Chromosome"/>
</dbReference>
<keyword evidence="1" id="KW-1133">Transmembrane helix</keyword>
<organism evidence="2 3">
    <name type="scientific">Amycolatopsis mongoliensis</name>
    <dbReference type="NCBI Taxonomy" id="715475"/>
    <lineage>
        <taxon>Bacteria</taxon>
        <taxon>Bacillati</taxon>
        <taxon>Actinomycetota</taxon>
        <taxon>Actinomycetes</taxon>
        <taxon>Pseudonocardiales</taxon>
        <taxon>Pseudonocardiaceae</taxon>
        <taxon>Amycolatopsis</taxon>
    </lineage>
</organism>
<dbReference type="EMBL" id="CP127295">
    <property type="protein sequence ID" value="WIY01153.1"/>
    <property type="molecule type" value="Genomic_DNA"/>
</dbReference>
<dbReference type="AlphaFoldDB" id="A0A9Y2JMC9"/>
<reference evidence="2 3" key="1">
    <citation type="submission" date="2023-06" db="EMBL/GenBank/DDBJ databases">
        <authorList>
            <person name="Oyuntsetseg B."/>
            <person name="Kim S.B."/>
        </authorList>
    </citation>
    <scope>NUCLEOTIDE SEQUENCE [LARGE SCALE GENOMIC DNA]</scope>
    <source>
        <strain evidence="2 3">4-36</strain>
    </source>
</reference>